<evidence type="ECO:0000313" key="2">
    <source>
        <dbReference type="Proteomes" id="UP000256977"/>
    </source>
</evidence>
<accession>A0A3D9JQZ3</accession>
<reference evidence="1 2" key="1">
    <citation type="submission" date="2018-07" db="EMBL/GenBank/DDBJ databases">
        <title>Genomic Encyclopedia of Type Strains, Phase III (KMG-III): the genomes of soil and plant-associated and newly described type strains.</title>
        <authorList>
            <person name="Whitman W."/>
        </authorList>
    </citation>
    <scope>NUCLEOTIDE SEQUENCE [LARGE SCALE GENOMIC DNA]</scope>
    <source>
        <strain evidence="1 2">CECT 7287</strain>
    </source>
</reference>
<dbReference type="Proteomes" id="UP000256977">
    <property type="component" value="Unassembled WGS sequence"/>
</dbReference>
<evidence type="ECO:0000313" key="1">
    <source>
        <dbReference type="EMBL" id="RED75967.1"/>
    </source>
</evidence>
<dbReference type="EMBL" id="QRDZ01000013">
    <property type="protein sequence ID" value="RED75967.1"/>
    <property type="molecule type" value="Genomic_DNA"/>
</dbReference>
<proteinExistence type="predicted"/>
<dbReference type="RefSeq" id="WP_220377122.1">
    <property type="nucleotide sequence ID" value="NZ_QRDZ01000013.1"/>
</dbReference>
<keyword evidence="2" id="KW-1185">Reference proteome</keyword>
<organism evidence="1 2">
    <name type="scientific">Cohnella phaseoli</name>
    <dbReference type="NCBI Taxonomy" id="456490"/>
    <lineage>
        <taxon>Bacteria</taxon>
        <taxon>Bacillati</taxon>
        <taxon>Bacillota</taxon>
        <taxon>Bacilli</taxon>
        <taxon>Bacillales</taxon>
        <taxon>Paenibacillaceae</taxon>
        <taxon>Cohnella</taxon>
    </lineage>
</organism>
<dbReference type="AlphaFoldDB" id="A0A3D9JQZ3"/>
<sequence length="188" mass="21167">MIHITSIRDTFLYRGQILTVKISREVETQYVRLETNSYSECVKPVENGFLTRPNSEIASSFGSDDIMLIPSSYGEKYQKILESERAKQNELYKMKWESQFRAGLGGLVYGSINPGQPAGWNLLVLMRLPSGLLSEYSYKNNLFIGESEACEAIRNLKGIDGTLIKNGLPFPVTFVGKTELRMILKGRG</sequence>
<name>A0A3D9JQZ3_9BACL</name>
<gene>
    <name evidence="1" type="ORF">DFP98_11327</name>
</gene>
<comment type="caution">
    <text evidence="1">The sequence shown here is derived from an EMBL/GenBank/DDBJ whole genome shotgun (WGS) entry which is preliminary data.</text>
</comment>
<protein>
    <submittedName>
        <fullName evidence="1">Uncharacterized protein</fullName>
    </submittedName>
</protein>